<keyword evidence="13" id="KW-1185">Reference proteome</keyword>
<keyword evidence="4 8" id="KW-1133">Transmembrane helix</keyword>
<organism evidence="12 13">
    <name type="scientific">Oikopleura dioica</name>
    <name type="common">Tunicate</name>
    <dbReference type="NCBI Taxonomy" id="34765"/>
    <lineage>
        <taxon>Eukaryota</taxon>
        <taxon>Metazoa</taxon>
        <taxon>Chordata</taxon>
        <taxon>Tunicata</taxon>
        <taxon>Appendicularia</taxon>
        <taxon>Copelata</taxon>
        <taxon>Oikopleuridae</taxon>
        <taxon>Oikopleura</taxon>
    </lineage>
</organism>
<dbReference type="Gene3D" id="1.20.120.850">
    <property type="entry name" value="SWI2/SNF2 ATPases, N-terminal domain"/>
    <property type="match status" value="1"/>
</dbReference>
<evidence type="ECO:0000259" key="9">
    <source>
        <dbReference type="PROSITE" id="PS51132"/>
    </source>
</evidence>
<dbReference type="InterPro" id="IPR023352">
    <property type="entry name" value="MAPEG-like_dom_sf"/>
</dbReference>
<dbReference type="SMART" id="SM00490">
    <property type="entry name" value="HELICc"/>
    <property type="match status" value="1"/>
</dbReference>
<feature type="compositionally biased region" description="Polar residues" evidence="7">
    <location>
        <begin position="1062"/>
        <end position="1072"/>
    </location>
</feature>
<evidence type="ECO:0000313" key="13">
    <source>
        <dbReference type="Proteomes" id="UP001158576"/>
    </source>
</evidence>
<evidence type="ECO:0000256" key="1">
    <source>
        <dbReference type="ARBA" id="ARBA00004370"/>
    </source>
</evidence>
<keyword evidence="5 8" id="KW-0472">Membrane</keyword>
<evidence type="ECO:0000256" key="2">
    <source>
        <dbReference type="ARBA" id="ARBA00022692"/>
    </source>
</evidence>
<keyword evidence="2 8" id="KW-0812">Transmembrane</keyword>
<feature type="region of interest" description="Disordered" evidence="7">
    <location>
        <begin position="1045"/>
        <end position="1072"/>
    </location>
</feature>
<dbReference type="InterPro" id="IPR050496">
    <property type="entry name" value="SNF2_RAD54_helicase_repair"/>
</dbReference>
<keyword evidence="3" id="KW-0378">Hydrolase</keyword>
<dbReference type="InterPro" id="IPR007303">
    <property type="entry name" value="TIP41-like"/>
</dbReference>
<dbReference type="Pfam" id="PF01124">
    <property type="entry name" value="MAPEG"/>
    <property type="match status" value="1"/>
</dbReference>
<dbReference type="Pfam" id="PF02191">
    <property type="entry name" value="OLF"/>
    <property type="match status" value="1"/>
</dbReference>
<dbReference type="PROSITE" id="PS51192">
    <property type="entry name" value="HELICASE_ATP_BIND_1"/>
    <property type="match status" value="1"/>
</dbReference>
<evidence type="ECO:0000256" key="5">
    <source>
        <dbReference type="ARBA" id="ARBA00023136"/>
    </source>
</evidence>
<comment type="subcellular location">
    <subcellularLocation>
        <location evidence="1">Membrane</location>
    </subcellularLocation>
</comment>
<feature type="transmembrane region" description="Helical" evidence="8">
    <location>
        <begin position="75"/>
        <end position="93"/>
    </location>
</feature>
<dbReference type="PANTHER" id="PTHR45629:SF7">
    <property type="entry name" value="DNA EXCISION REPAIR PROTEIN ERCC-6-RELATED"/>
    <property type="match status" value="1"/>
</dbReference>
<evidence type="ECO:0000256" key="3">
    <source>
        <dbReference type="ARBA" id="ARBA00022801"/>
    </source>
</evidence>
<dbReference type="InterPro" id="IPR049730">
    <property type="entry name" value="SNF2/RAD54-like_C"/>
</dbReference>
<dbReference type="PROSITE" id="PS51132">
    <property type="entry name" value="OLF"/>
    <property type="match status" value="1"/>
</dbReference>
<dbReference type="InterPro" id="IPR014001">
    <property type="entry name" value="Helicase_ATP-bd"/>
</dbReference>
<feature type="domain" description="Helicase ATP-binding" evidence="10">
    <location>
        <begin position="536"/>
        <end position="712"/>
    </location>
</feature>
<sequence length="1539" mass="177085">MEEAFHTFGFYVPILAFKILIMSPLTSRARYREGSLRSPEDAKFRLGTTEAAKVKLALEDNPEVERIRRAHRNDLEAVVNFLLAMVFFIVSGAEAGTVRNTMLLYTVARCLHTVFYIRATPQPSRALLIPHMLIFYRMSAPIGPNPMKRGNWTIDSNSSSIMGQADLETLEQDIGLMSTPDMVYDKNFLEFAYGDKFKLLFTVKEALKTVEKDKCPDVEVAAAANWKDIQKERPTKRVYDWTYKTRYLGTRVAILDLGKREPIEYYRDIRLFDDELDDNGMATLHVKTRVMPSCFLVLMRYYLRVDRVKVKLNDCRVFHKFGSNEIIREYTEKSGEWGYLTTTCRVPMNHLTTPEAVDKMLRSNAPSVLNRKRNDEPPSESSVSNRTKKRRVDYREMDENEENEGLDDVVKDYNEELKSAGVSGFHEIKTNKSIRDVHEEFIKSCLSRPFKMVIAGYYFSGKPLGARAGGIRRPLYDPEDPHALIFYAPPTLTETEKLKVDLSKYPVHVLLDPLLSRVLRPHQRAGVKFLYDCVTGKAIEGFNGCIMADDMGLGKTLQCVSLIWTLVRQGPDCKPIAPLAIVVSPSSLVKNWQNEFKKWLGERVNTVAIDGGGKKDIDKKLEAFCSQQVLGRVHTPVMFISYETFRLHAKVINKRPIGLLICDEGHRLKNPESQTYLALDQLDCQRRVLLSGTPIQNDLLEYYSLVHFVNRNLLGTSAEFRKQYENPILKSRDADCTDKEKEKGQQKIKQLLEVVNRCMIRRTNDILSKYLPPKVEMVITIPLIGGQKESYIKFVKEKKRLLDTEGMQGPSSLQAITALKKLCNHPALVYPLINNPEYKFLQPYYKDYDPAKFDPTLSGKFLLLDLILAVTKMHTDDKFVLVSNYTQTLDTCQELCKLRGYGYVRLDGTMAIKKRSKLVAEFNSPESSDYVFMLSSKAGGCGLNLIGANRLIMFDPDWNPANDDQAMARVWRDGQKKRCFIYRLVAAGTIEEKMLQRQLHKKALSGVVVDAQEADDARRFSSTDMKEIFSYKETTSSIHESLKCKRCQGGTERKPPPKKGSGDSSDLGTWSHATQPRFCPDLVLKKSWERQKEIVSFLFHQQSHEQHKLVTSLTHLQEALSHVHYEQAKTSLVHFHVEKSNRDLRRAMTQQFEYMRDLTMSSRSRFIRLKGLAEEVNETNIVLEERLIELFQYLGEDLIKGDIERVNRIGKKKDGFNRVVMAELHSHATKQRLLRRAVKLRNTQYAIQDDLTNVKLHNVIEPPHDHEDHPHECGLLNFVSAPEDFGKSLKHYGAWFGDPLSEEETVWTMPNFYKTKEFQEYASLSDLIAHRSSRAYKLKYPWAGTGHIAYNNSIYFNKFNSSTMVKYDLKTDDYLEADLPDALFANFGPYQVSAYTDFDFAADEEGLWVIHSTHQNTLDIVVTKLTHDLHIVQSFRTNWRKQWSGNAFMACGVLYVLKKYDQKNTIINFAYDTHSKQYRHLQIPFEIRYGAMTSLSYNHKEKRLYGWDNQHLVAYDLEFFSSTAVDTWMHLNQPGALDL</sequence>
<gene>
    <name evidence="12" type="ORF">OKIOD_LOCUS2679</name>
</gene>
<dbReference type="SMART" id="SM00487">
    <property type="entry name" value="DEXDc"/>
    <property type="match status" value="1"/>
</dbReference>
<evidence type="ECO:0000256" key="4">
    <source>
        <dbReference type="ARBA" id="ARBA00022989"/>
    </source>
</evidence>
<dbReference type="InterPro" id="IPR038718">
    <property type="entry name" value="SNF2-like_sf"/>
</dbReference>
<dbReference type="CDD" id="cd18793">
    <property type="entry name" value="SF2_C_SNF"/>
    <property type="match status" value="1"/>
</dbReference>
<reference evidence="12 13" key="1">
    <citation type="submission" date="2021-04" db="EMBL/GenBank/DDBJ databases">
        <authorList>
            <person name="Bliznina A."/>
        </authorList>
    </citation>
    <scope>NUCLEOTIDE SEQUENCE [LARGE SCALE GENOMIC DNA]</scope>
</reference>
<dbReference type="InterPro" id="IPR000330">
    <property type="entry name" value="SNF2_N"/>
</dbReference>
<feature type="transmembrane region" description="Helical" evidence="8">
    <location>
        <begin position="6"/>
        <end position="27"/>
    </location>
</feature>
<dbReference type="SUPFAM" id="SSF52540">
    <property type="entry name" value="P-loop containing nucleoside triphosphate hydrolases"/>
    <property type="match status" value="2"/>
</dbReference>
<evidence type="ECO:0000256" key="6">
    <source>
        <dbReference type="PROSITE-ProRule" id="PRU00446"/>
    </source>
</evidence>
<proteinExistence type="predicted"/>
<accession>A0ABN7RU39</accession>
<evidence type="ECO:0000259" key="10">
    <source>
        <dbReference type="PROSITE" id="PS51192"/>
    </source>
</evidence>
<dbReference type="SMART" id="SM00284">
    <property type="entry name" value="OLF"/>
    <property type="match status" value="1"/>
</dbReference>
<dbReference type="InterPro" id="IPR001129">
    <property type="entry name" value="Membr-assoc_MAPEG"/>
</dbReference>
<dbReference type="InterPro" id="IPR003112">
    <property type="entry name" value="Olfac-like_dom"/>
</dbReference>
<dbReference type="Gene3D" id="3.40.50.300">
    <property type="entry name" value="P-loop containing nucleotide triphosphate hydrolases"/>
    <property type="match status" value="1"/>
</dbReference>
<dbReference type="Gene3D" id="1.20.120.550">
    <property type="entry name" value="Membrane associated eicosanoid/glutathione metabolism-like domain"/>
    <property type="match status" value="1"/>
</dbReference>
<dbReference type="InterPro" id="IPR001650">
    <property type="entry name" value="Helicase_C-like"/>
</dbReference>
<evidence type="ECO:0000259" key="11">
    <source>
        <dbReference type="PROSITE" id="PS51194"/>
    </source>
</evidence>
<dbReference type="PANTHER" id="PTHR45629">
    <property type="entry name" value="SNF2/RAD54 FAMILY MEMBER"/>
    <property type="match status" value="1"/>
</dbReference>
<name>A0ABN7RU39_OIKDI</name>
<feature type="domain" description="Helicase C-terminal" evidence="11">
    <location>
        <begin position="862"/>
        <end position="1015"/>
    </location>
</feature>
<dbReference type="Pfam" id="PF00271">
    <property type="entry name" value="Helicase_C"/>
    <property type="match status" value="1"/>
</dbReference>
<feature type="region of interest" description="Disordered" evidence="7">
    <location>
        <begin position="367"/>
        <end position="404"/>
    </location>
</feature>
<dbReference type="SUPFAM" id="SSF161084">
    <property type="entry name" value="MAPEG domain-like"/>
    <property type="match status" value="1"/>
</dbReference>
<dbReference type="Gene3D" id="3.40.50.10810">
    <property type="entry name" value="Tandem AAA-ATPase domain"/>
    <property type="match status" value="1"/>
</dbReference>
<dbReference type="Pfam" id="PF00176">
    <property type="entry name" value="SNF2-rel_dom"/>
    <property type="match status" value="1"/>
</dbReference>
<comment type="caution">
    <text evidence="6">Lacks conserved residue(s) required for the propagation of feature annotation.</text>
</comment>
<evidence type="ECO:0000256" key="8">
    <source>
        <dbReference type="SAM" id="Phobius"/>
    </source>
</evidence>
<feature type="domain" description="Olfactomedin-like" evidence="9">
    <location>
        <begin position="1272"/>
        <end position="1521"/>
    </location>
</feature>
<dbReference type="Proteomes" id="UP001158576">
    <property type="component" value="Chromosome PAR"/>
</dbReference>
<dbReference type="InterPro" id="IPR027417">
    <property type="entry name" value="P-loop_NTPase"/>
</dbReference>
<dbReference type="Pfam" id="PF04176">
    <property type="entry name" value="TIP41"/>
    <property type="match status" value="1"/>
</dbReference>
<dbReference type="PROSITE" id="PS51194">
    <property type="entry name" value="HELICASE_CTER"/>
    <property type="match status" value="1"/>
</dbReference>
<dbReference type="EMBL" id="OU015568">
    <property type="protein sequence ID" value="CAG5086140.1"/>
    <property type="molecule type" value="Genomic_DNA"/>
</dbReference>
<protein>
    <submittedName>
        <fullName evidence="12">Oidioi.mRNA.OKI2018_I69.PAR.g11121.t1.cds</fullName>
    </submittedName>
</protein>
<evidence type="ECO:0000256" key="7">
    <source>
        <dbReference type="SAM" id="MobiDB-lite"/>
    </source>
</evidence>
<evidence type="ECO:0000313" key="12">
    <source>
        <dbReference type="EMBL" id="CAG5086140.1"/>
    </source>
</evidence>